<dbReference type="PANTHER" id="PTHR23077">
    <property type="entry name" value="AAA-FAMILY ATPASE"/>
    <property type="match status" value="1"/>
</dbReference>
<dbReference type="InterPro" id="IPR003593">
    <property type="entry name" value="AAA+_ATPase"/>
</dbReference>
<feature type="domain" description="AAA+ ATPase" evidence="2">
    <location>
        <begin position="351"/>
        <end position="491"/>
    </location>
</feature>
<keyword evidence="4" id="KW-1185">Reference proteome</keyword>
<evidence type="ECO:0000313" key="3">
    <source>
        <dbReference type="EMBL" id="CAJ0778540.1"/>
    </source>
</evidence>
<dbReference type="SMART" id="SM00382">
    <property type="entry name" value="AAA"/>
    <property type="match status" value="2"/>
</dbReference>
<dbReference type="Proteomes" id="UP001189616">
    <property type="component" value="Unassembled WGS sequence"/>
</dbReference>
<gene>
    <name evidence="3" type="primary">ftsH_1</name>
    <name evidence="3" type="ORF">LMG7141_00768</name>
</gene>
<dbReference type="EMBL" id="CATYWO010000001">
    <property type="protein sequence ID" value="CAJ0778540.1"/>
    <property type="molecule type" value="Genomic_DNA"/>
</dbReference>
<keyword evidence="3" id="KW-0378">Hydrolase</keyword>
<dbReference type="Gene3D" id="3.40.50.300">
    <property type="entry name" value="P-loop containing nucleotide triphosphate hydrolases"/>
    <property type="match status" value="2"/>
</dbReference>
<feature type="region of interest" description="Disordered" evidence="1">
    <location>
        <begin position="1"/>
        <end position="37"/>
    </location>
</feature>
<evidence type="ECO:0000256" key="1">
    <source>
        <dbReference type="SAM" id="MobiDB-lite"/>
    </source>
</evidence>
<accession>A0ABN9IGT7</accession>
<dbReference type="InterPro" id="IPR027417">
    <property type="entry name" value="P-loop_NTPase"/>
</dbReference>
<organism evidence="3 4">
    <name type="scientific">Ralstonia condita</name>
    <dbReference type="NCBI Taxonomy" id="3058600"/>
    <lineage>
        <taxon>Bacteria</taxon>
        <taxon>Pseudomonadati</taxon>
        <taxon>Pseudomonadota</taxon>
        <taxon>Betaproteobacteria</taxon>
        <taxon>Burkholderiales</taxon>
        <taxon>Burkholderiaceae</taxon>
        <taxon>Ralstonia</taxon>
    </lineage>
</organism>
<proteinExistence type="predicted"/>
<reference evidence="3 4" key="1">
    <citation type="submission" date="2023-07" db="EMBL/GenBank/DDBJ databases">
        <authorList>
            <person name="Peeters C."/>
        </authorList>
    </citation>
    <scope>NUCLEOTIDE SEQUENCE [LARGE SCALE GENOMIC DNA]</scope>
    <source>
        <strain evidence="3 4">LMG 7141</strain>
    </source>
</reference>
<dbReference type="InterPro" id="IPR050168">
    <property type="entry name" value="AAA_ATPase_domain"/>
</dbReference>
<dbReference type="GO" id="GO:0008237">
    <property type="term" value="F:metallopeptidase activity"/>
    <property type="evidence" value="ECO:0007669"/>
    <property type="project" value="UniProtKB-KW"/>
</dbReference>
<sequence>MCGHGDEPGVRTGRKRARMKKHSNAVTGRPTVKRGKGATMDEANLSLDDADDDGTFVPTGGRQPQALVSSLDSMCAQFALRTVCAMGLRFNLRTNINDILTVCAPELVWPVTVIQRLQRFLAARCADMPGWRAVGKLDLPTFMDRHGQWSSAFDEGSLFYYLDEYVKHHAKDMFTVFGASCDVLGARLANERVLLVGNIDMLARVLGLPPHERALLLFASLVKYKRDLRAVMVDCKVAHSQEAFQLLAGLAGASTAEVAASLRPGSRLETLGLIEPPLPENSVTDLGDLMRISDRLLHVLLGDYASEAEMMAVFTRPAPPTELSQADYPHVETDARYLTALLENASQQRAAGVNILLYGAPGTGKTELARVLARDAGCELYEVDCLDKDGNSLNGKDRYRSLQVSQAFLRGRPGAVLLFDEVEDVFPGPTRELMSLFGHEEPRGSVNGKAWVNQTLEQNPVPVIWVSNSIRQIDPAYLRRFQFHLELKVPPSAVRESIIRKHLEGLDVSDAFMAKLAARKTLTPAQIDSAARFARLTQPAMEESAESLIVRQLDHADQAMGLRPEVQAHRVVTEYKLDYLNLESRFSVERIIDALRARKRGTLCFYGPPGTGKTVLAEHIAAQLDVPLMIRRASDLMSKYVGETEQQIAAMFSRAEEERALLLLDEADSFMQSRQGAVRHYEVSEVNEMLQGMERFDGIFICTTNLFDRIDEAALRRFAFKIRFKPLMRAQREQMFIVEALAGKAEALKPIWREILASLDMLTPGDFAVVKQQSVLLGEALDPEAFLAQLRQEHSIKPALREHRSIGFTQP</sequence>
<dbReference type="InterPro" id="IPR003959">
    <property type="entry name" value="ATPase_AAA_core"/>
</dbReference>
<feature type="domain" description="AAA+ ATPase" evidence="2">
    <location>
        <begin position="599"/>
        <end position="729"/>
    </location>
</feature>
<dbReference type="SUPFAM" id="SSF52540">
    <property type="entry name" value="P-loop containing nucleoside triphosphate hydrolases"/>
    <property type="match status" value="2"/>
</dbReference>
<protein>
    <submittedName>
        <fullName evidence="3">ATP-dependent zinc metalloprotease FtsH</fullName>
        <ecNumber evidence="3">3.4.24.-</ecNumber>
    </submittedName>
</protein>
<name>A0ABN9IGT7_9RALS</name>
<dbReference type="CDD" id="cd19481">
    <property type="entry name" value="RecA-like_protease"/>
    <property type="match status" value="1"/>
</dbReference>
<dbReference type="Pfam" id="PF00004">
    <property type="entry name" value="AAA"/>
    <property type="match status" value="2"/>
</dbReference>
<keyword evidence="3" id="KW-0482">Metalloprotease</keyword>
<dbReference type="EC" id="3.4.24.-" evidence="3"/>
<evidence type="ECO:0000313" key="4">
    <source>
        <dbReference type="Proteomes" id="UP001189616"/>
    </source>
</evidence>
<feature type="compositionally biased region" description="Basic residues" evidence="1">
    <location>
        <begin position="12"/>
        <end position="23"/>
    </location>
</feature>
<evidence type="ECO:0000259" key="2">
    <source>
        <dbReference type="SMART" id="SM00382"/>
    </source>
</evidence>
<comment type="caution">
    <text evidence="3">The sequence shown here is derived from an EMBL/GenBank/DDBJ whole genome shotgun (WGS) entry which is preliminary data.</text>
</comment>
<keyword evidence="3" id="KW-0645">Protease</keyword>